<dbReference type="PROSITE" id="PS50977">
    <property type="entry name" value="HTH_TETR_2"/>
    <property type="match status" value="1"/>
</dbReference>
<keyword evidence="1" id="KW-0805">Transcription regulation</keyword>
<accession>A0ABP9H6D2</accession>
<gene>
    <name evidence="6" type="ORF">GCM10023205_25770</name>
</gene>
<sequence>MSSLRELSRQAVRDRIAEAAEALFLAKGFHETTVDEIAAVVGMSQRSFFRYFASKEAVVLERFDRQAEELFGRLNSRPLDEPEWDSLRACFDVFVAHLADDTRPDRATQEIIESCPSLLAAQLARVDRLKEDLAQRLAARAVARDPKARPDTLVLSAWVGAAFACLQAAVRHTLCDDDPGQLGASLDHTMRALRPVGHVTAER</sequence>
<feature type="DNA-binding region" description="H-T-H motif" evidence="4">
    <location>
        <begin position="33"/>
        <end position="52"/>
    </location>
</feature>
<dbReference type="EMBL" id="BAABHS010000008">
    <property type="protein sequence ID" value="GAA4961197.1"/>
    <property type="molecule type" value="Genomic_DNA"/>
</dbReference>
<dbReference type="RefSeq" id="WP_345675548.1">
    <property type="nucleotide sequence ID" value="NZ_BAABHS010000008.1"/>
</dbReference>
<dbReference type="PANTHER" id="PTHR30055">
    <property type="entry name" value="HTH-TYPE TRANSCRIPTIONAL REGULATOR RUTR"/>
    <property type="match status" value="1"/>
</dbReference>
<evidence type="ECO:0000256" key="1">
    <source>
        <dbReference type="ARBA" id="ARBA00023015"/>
    </source>
</evidence>
<dbReference type="SUPFAM" id="SSF46689">
    <property type="entry name" value="Homeodomain-like"/>
    <property type="match status" value="1"/>
</dbReference>
<evidence type="ECO:0000313" key="6">
    <source>
        <dbReference type="EMBL" id="GAA4961197.1"/>
    </source>
</evidence>
<dbReference type="Gene3D" id="1.10.357.10">
    <property type="entry name" value="Tetracycline Repressor, domain 2"/>
    <property type="match status" value="1"/>
</dbReference>
<dbReference type="Pfam" id="PF00440">
    <property type="entry name" value="TetR_N"/>
    <property type="match status" value="1"/>
</dbReference>
<dbReference type="Pfam" id="PF17754">
    <property type="entry name" value="TetR_C_14"/>
    <property type="match status" value="1"/>
</dbReference>
<evidence type="ECO:0000259" key="5">
    <source>
        <dbReference type="PROSITE" id="PS50977"/>
    </source>
</evidence>
<dbReference type="InterPro" id="IPR001647">
    <property type="entry name" value="HTH_TetR"/>
</dbReference>
<name>A0ABP9H6D2_9ACTN</name>
<evidence type="ECO:0000256" key="2">
    <source>
        <dbReference type="ARBA" id="ARBA00023125"/>
    </source>
</evidence>
<keyword evidence="3" id="KW-0804">Transcription</keyword>
<dbReference type="InterPro" id="IPR009057">
    <property type="entry name" value="Homeodomain-like_sf"/>
</dbReference>
<evidence type="ECO:0000313" key="7">
    <source>
        <dbReference type="Proteomes" id="UP001500466"/>
    </source>
</evidence>
<dbReference type="InterPro" id="IPR050109">
    <property type="entry name" value="HTH-type_TetR-like_transc_reg"/>
</dbReference>
<protein>
    <submittedName>
        <fullName evidence="6">TetR family transcriptional regulator</fullName>
    </submittedName>
</protein>
<organism evidence="6 7">
    <name type="scientific">Yinghuangia aomiensis</name>
    <dbReference type="NCBI Taxonomy" id="676205"/>
    <lineage>
        <taxon>Bacteria</taxon>
        <taxon>Bacillati</taxon>
        <taxon>Actinomycetota</taxon>
        <taxon>Actinomycetes</taxon>
        <taxon>Kitasatosporales</taxon>
        <taxon>Streptomycetaceae</taxon>
        <taxon>Yinghuangia</taxon>
    </lineage>
</organism>
<proteinExistence type="predicted"/>
<comment type="caution">
    <text evidence="6">The sequence shown here is derived from an EMBL/GenBank/DDBJ whole genome shotgun (WGS) entry which is preliminary data.</text>
</comment>
<evidence type="ECO:0000256" key="4">
    <source>
        <dbReference type="PROSITE-ProRule" id="PRU00335"/>
    </source>
</evidence>
<reference evidence="7" key="1">
    <citation type="journal article" date="2019" name="Int. J. Syst. Evol. Microbiol.">
        <title>The Global Catalogue of Microorganisms (GCM) 10K type strain sequencing project: providing services to taxonomists for standard genome sequencing and annotation.</title>
        <authorList>
            <consortium name="The Broad Institute Genomics Platform"/>
            <consortium name="The Broad Institute Genome Sequencing Center for Infectious Disease"/>
            <person name="Wu L."/>
            <person name="Ma J."/>
        </authorList>
    </citation>
    <scope>NUCLEOTIDE SEQUENCE [LARGE SCALE GENOMIC DNA]</scope>
    <source>
        <strain evidence="7">JCM 17986</strain>
    </source>
</reference>
<dbReference type="Proteomes" id="UP001500466">
    <property type="component" value="Unassembled WGS sequence"/>
</dbReference>
<dbReference type="InterPro" id="IPR041347">
    <property type="entry name" value="MftR_C"/>
</dbReference>
<dbReference type="PRINTS" id="PR00455">
    <property type="entry name" value="HTHTETR"/>
</dbReference>
<keyword evidence="2 4" id="KW-0238">DNA-binding</keyword>
<keyword evidence="7" id="KW-1185">Reference proteome</keyword>
<evidence type="ECO:0000256" key="3">
    <source>
        <dbReference type="ARBA" id="ARBA00023163"/>
    </source>
</evidence>
<dbReference type="Gene3D" id="1.10.10.60">
    <property type="entry name" value="Homeodomain-like"/>
    <property type="match status" value="1"/>
</dbReference>
<dbReference type="PANTHER" id="PTHR30055:SF238">
    <property type="entry name" value="MYCOFACTOCIN BIOSYNTHESIS TRANSCRIPTIONAL REGULATOR MFTR-RELATED"/>
    <property type="match status" value="1"/>
</dbReference>
<feature type="domain" description="HTH tetR-type" evidence="5">
    <location>
        <begin position="10"/>
        <end position="70"/>
    </location>
</feature>